<accession>A0A238Z7N4</accession>
<evidence type="ECO:0000313" key="1">
    <source>
        <dbReference type="EMBL" id="SNR79152.1"/>
    </source>
</evidence>
<gene>
    <name evidence="1" type="ORF">SAMN05216255_0201</name>
</gene>
<keyword evidence="2" id="KW-1185">Reference proteome</keyword>
<name>A0A238Z7N4_9PSED</name>
<dbReference type="EMBL" id="FZOG01000001">
    <property type="protein sequence ID" value="SNR79152.1"/>
    <property type="molecule type" value="Genomic_DNA"/>
</dbReference>
<dbReference type="SUPFAM" id="SSF52540">
    <property type="entry name" value="P-loop containing nucleoside triphosphate hydrolases"/>
    <property type="match status" value="1"/>
</dbReference>
<protein>
    <submittedName>
        <fullName evidence="1">Uncharacterized protein</fullName>
    </submittedName>
</protein>
<dbReference type="InterPro" id="IPR027417">
    <property type="entry name" value="P-loop_NTPase"/>
</dbReference>
<sequence length="650" mass="74570">MKASTDAAILTKTRAEEHDADIWGEFFIPPYFERLGLKTATKSNYIIGKRGCGKTMLLKYFDYHTAFSSRRPSIPTEEISHIGIYWRVDTQFCSSLQHRGITEEQWQIVFESYFSLYIGIEIIRSLKAIANSAYPNFNTGDFERLHFNSASDFHEDFPSSAAELEIHLGKIRRSFSTWVSNVATAKQPLLPPGRIFLESLIEDIREVPALSNASFYIYVDEIENLVSHQRRVLNSLLKHSQKPLIINFTSKERSQDNQTTGPEWVNGTHDYRLLDLDQLLYESERPFFFSEVFLANLDLASGLHESELVKRLQSLESMPERRAPQYRESILSEMRDRFPTKSYKAFAADALKIDAIKRKLEERISKALKYRSSRITLSDFMAFTTIPEALVTVPALLNRQALTPEKVLKALGEYATTGEGQFHTSWIQNNLVGALLEIYRPYGRECPLYSGFDTLCTMSNNNLRHFLILCYKALEIADLKEEEERAISIETQSRATYEAADQLIKEIKTFGQYGEQLRIFVLRLGSIFRALQATPPMSEPEQNQFTVNSGSRALKPEELNFISEAIKYAILVEKLETKTKGSVGSDIIDYQLNPIYSPYFQISYRRKRKLEISTDDFQVLFSGNEDEYRSLARSVAKATPEVDDRQLGLI</sequence>
<reference evidence="2" key="1">
    <citation type="submission" date="2017-06" db="EMBL/GenBank/DDBJ databases">
        <authorList>
            <person name="Varghese N."/>
            <person name="Submissions S."/>
        </authorList>
    </citation>
    <scope>NUCLEOTIDE SEQUENCE [LARGE SCALE GENOMIC DNA]</scope>
    <source>
        <strain evidence="2">CIP 108523</strain>
    </source>
</reference>
<dbReference type="Pfam" id="PF24389">
    <property type="entry name" value="ORC-CDC6-like"/>
    <property type="match status" value="1"/>
</dbReference>
<dbReference type="Proteomes" id="UP000242915">
    <property type="component" value="Unassembled WGS sequence"/>
</dbReference>
<dbReference type="RefSeq" id="WP_089358509.1">
    <property type="nucleotide sequence ID" value="NZ_FZOG01000001.1"/>
</dbReference>
<organism evidence="1 2">
    <name type="scientific">Pseudomonas segetis</name>
    <dbReference type="NCBI Taxonomy" id="298908"/>
    <lineage>
        <taxon>Bacteria</taxon>
        <taxon>Pseudomonadati</taxon>
        <taxon>Pseudomonadota</taxon>
        <taxon>Gammaproteobacteria</taxon>
        <taxon>Pseudomonadales</taxon>
        <taxon>Pseudomonadaceae</taxon>
        <taxon>Pseudomonas</taxon>
    </lineage>
</organism>
<dbReference type="AlphaFoldDB" id="A0A238Z7N4"/>
<evidence type="ECO:0000313" key="2">
    <source>
        <dbReference type="Proteomes" id="UP000242915"/>
    </source>
</evidence>
<dbReference type="InterPro" id="IPR056955">
    <property type="entry name" value="ORC-CDC6-like"/>
</dbReference>
<proteinExistence type="predicted"/>